<feature type="compositionally biased region" description="Low complexity" evidence="1">
    <location>
        <begin position="102"/>
        <end position="130"/>
    </location>
</feature>
<name>A0A1B9IFQ2_9TREE</name>
<gene>
    <name evidence="3" type="ORF">L486_08178</name>
</gene>
<keyword evidence="2" id="KW-0732">Signal</keyword>
<feature type="signal peptide" evidence="2">
    <location>
        <begin position="1"/>
        <end position="22"/>
    </location>
</feature>
<keyword evidence="4" id="KW-1185">Reference proteome</keyword>
<feature type="chain" id="PRO_5008628661" evidence="2">
    <location>
        <begin position="23"/>
        <end position="192"/>
    </location>
</feature>
<evidence type="ECO:0000256" key="2">
    <source>
        <dbReference type="SAM" id="SignalP"/>
    </source>
</evidence>
<proteinExistence type="predicted"/>
<protein>
    <submittedName>
        <fullName evidence="3">Uncharacterized protein</fullName>
    </submittedName>
</protein>
<feature type="region of interest" description="Disordered" evidence="1">
    <location>
        <begin position="93"/>
        <end position="133"/>
    </location>
</feature>
<dbReference type="OrthoDB" id="10614806at2759"/>
<reference evidence="4" key="2">
    <citation type="submission" date="2013-12" db="EMBL/GenBank/DDBJ databases">
        <title>Evolution of pathogenesis and genome organization in the Tremellales.</title>
        <authorList>
            <person name="Cuomo C."/>
            <person name="Litvintseva A."/>
            <person name="Heitman J."/>
            <person name="Chen Y."/>
            <person name="Sun S."/>
            <person name="Springer D."/>
            <person name="Dromer F."/>
            <person name="Young S."/>
            <person name="Zeng Q."/>
            <person name="Chapman S."/>
            <person name="Gujja S."/>
            <person name="Saif S."/>
            <person name="Birren B."/>
        </authorList>
    </citation>
    <scope>NUCLEOTIDE SEQUENCE [LARGE SCALE GENOMIC DNA]</scope>
    <source>
        <strain evidence="4">CBS 10435</strain>
    </source>
</reference>
<evidence type="ECO:0000256" key="1">
    <source>
        <dbReference type="SAM" id="MobiDB-lite"/>
    </source>
</evidence>
<dbReference type="AlphaFoldDB" id="A0A1B9IFQ2"/>
<organism evidence="3 4">
    <name type="scientific">Kwoniella mangroviensis CBS 10435</name>
    <dbReference type="NCBI Taxonomy" id="1331196"/>
    <lineage>
        <taxon>Eukaryota</taxon>
        <taxon>Fungi</taxon>
        <taxon>Dikarya</taxon>
        <taxon>Basidiomycota</taxon>
        <taxon>Agaricomycotina</taxon>
        <taxon>Tremellomycetes</taxon>
        <taxon>Tremellales</taxon>
        <taxon>Cryptococcaceae</taxon>
        <taxon>Kwoniella</taxon>
    </lineage>
</organism>
<reference evidence="3 4" key="1">
    <citation type="submission" date="2013-07" db="EMBL/GenBank/DDBJ databases">
        <title>The Genome Sequence of Kwoniella mangroviensis CBS10435.</title>
        <authorList>
            <consortium name="The Broad Institute Genome Sequencing Platform"/>
            <person name="Cuomo C."/>
            <person name="Litvintseva A."/>
            <person name="Chen Y."/>
            <person name="Heitman J."/>
            <person name="Sun S."/>
            <person name="Springer D."/>
            <person name="Dromer F."/>
            <person name="Young S.K."/>
            <person name="Zeng Q."/>
            <person name="Gargeya S."/>
            <person name="Fitzgerald M."/>
            <person name="Abouelleil A."/>
            <person name="Alvarado L."/>
            <person name="Berlin A.M."/>
            <person name="Chapman S.B."/>
            <person name="Dewar J."/>
            <person name="Goldberg J."/>
            <person name="Griggs A."/>
            <person name="Gujja S."/>
            <person name="Hansen M."/>
            <person name="Howarth C."/>
            <person name="Imamovic A."/>
            <person name="Larimer J."/>
            <person name="McCowan C."/>
            <person name="Murphy C."/>
            <person name="Pearson M."/>
            <person name="Priest M."/>
            <person name="Roberts A."/>
            <person name="Saif S."/>
            <person name="Shea T."/>
            <person name="Sykes S."/>
            <person name="Wortman J."/>
            <person name="Nusbaum C."/>
            <person name="Birren B."/>
        </authorList>
    </citation>
    <scope>NUCLEOTIDE SEQUENCE [LARGE SCALE GENOMIC DNA]</scope>
    <source>
        <strain evidence="3 4">CBS 10435</strain>
    </source>
</reference>
<accession>A0A1B9IFQ2</accession>
<dbReference type="EMBL" id="KV700092">
    <property type="protein sequence ID" value="OCF54264.1"/>
    <property type="molecule type" value="Genomic_DNA"/>
</dbReference>
<evidence type="ECO:0000313" key="4">
    <source>
        <dbReference type="Proteomes" id="UP000092583"/>
    </source>
</evidence>
<dbReference type="Proteomes" id="UP000092583">
    <property type="component" value="Unassembled WGS sequence"/>
</dbReference>
<evidence type="ECO:0000313" key="3">
    <source>
        <dbReference type="EMBL" id="OCF54264.1"/>
    </source>
</evidence>
<sequence length="192" mass="19153">MTKINSIILIIGVTISLHTGSALPAEKLGMALPPDELVIKDDFGGIGSDDQQYTIGVDDEKDEELWTICDSDVDVLDDETSETLDRALCRRASAGGGGGRAGSVSSGSSSSSGKSSSSGSSSSGSKSSTGGAAGVGAGTGAGAAGAAGRRKNNTSSAFPTRSIIGMSLDGTKFPILLLSITCLCLGGIRSLF</sequence>